<feature type="transmembrane region" description="Helical" evidence="6">
    <location>
        <begin position="41"/>
        <end position="58"/>
    </location>
</feature>
<comment type="similarity">
    <text evidence="2">Belongs to the UPF0382 family.</text>
</comment>
<keyword evidence="4 6" id="KW-1133">Transmembrane helix</keyword>
<proteinExistence type="inferred from homology"/>
<dbReference type="GO" id="GO:0005886">
    <property type="term" value="C:plasma membrane"/>
    <property type="evidence" value="ECO:0007669"/>
    <property type="project" value="TreeGrafter"/>
</dbReference>
<keyword evidence="3 6" id="KW-0812">Transmembrane</keyword>
<evidence type="ECO:0000256" key="3">
    <source>
        <dbReference type="ARBA" id="ARBA00022692"/>
    </source>
</evidence>
<dbReference type="PANTHER" id="PTHR43461:SF1">
    <property type="entry name" value="TRANSMEMBRANE PROTEIN 256"/>
    <property type="match status" value="1"/>
</dbReference>
<evidence type="ECO:0000256" key="1">
    <source>
        <dbReference type="ARBA" id="ARBA00004141"/>
    </source>
</evidence>
<organism evidence="7 8">
    <name type="scientific">Polaribacter sejongensis</name>
    <dbReference type="NCBI Taxonomy" id="985043"/>
    <lineage>
        <taxon>Bacteria</taxon>
        <taxon>Pseudomonadati</taxon>
        <taxon>Bacteroidota</taxon>
        <taxon>Flavobacteriia</taxon>
        <taxon>Flavobacteriales</taxon>
        <taxon>Flavobacteriaceae</taxon>
    </lineage>
</organism>
<reference evidence="7 8" key="1">
    <citation type="journal article" date="2014" name="Int. J. Syst. Evol. Microbiol.">
        <title>Complete genome sequence of Corynebacterium casei LMG S-19264T (=DSM 44701T), isolated from a smear-ripened cheese.</title>
        <authorList>
            <consortium name="US DOE Joint Genome Institute (JGI-PGF)"/>
            <person name="Walter F."/>
            <person name="Albersmeier A."/>
            <person name="Kalinowski J."/>
            <person name="Ruckert C."/>
        </authorList>
    </citation>
    <scope>NUCLEOTIDE SEQUENCE [LARGE SCALE GENOMIC DNA]</scope>
    <source>
        <strain evidence="7 8">CECT 8670</strain>
    </source>
</reference>
<dbReference type="RefSeq" id="WP_261972495.1">
    <property type="nucleotide sequence ID" value="NZ_CP103460.1"/>
</dbReference>
<name>A0AAJ1VHG3_9FLAO</name>
<protein>
    <submittedName>
        <fullName evidence="7">DUF423 domain-containing protein</fullName>
    </submittedName>
</protein>
<evidence type="ECO:0000313" key="8">
    <source>
        <dbReference type="Proteomes" id="UP001228636"/>
    </source>
</evidence>
<dbReference type="Pfam" id="PF04241">
    <property type="entry name" value="DUF423"/>
    <property type="match status" value="1"/>
</dbReference>
<dbReference type="AlphaFoldDB" id="A0AAJ1VHG3"/>
<dbReference type="PANTHER" id="PTHR43461">
    <property type="entry name" value="TRANSMEMBRANE PROTEIN 256"/>
    <property type="match status" value="1"/>
</dbReference>
<comment type="subcellular location">
    <subcellularLocation>
        <location evidence="1">Membrane</location>
        <topology evidence="1">Multi-pass membrane protein</topology>
    </subcellularLocation>
</comment>
<comment type="caution">
    <text evidence="7">The sequence shown here is derived from an EMBL/GenBank/DDBJ whole genome shotgun (WGS) entry which is preliminary data.</text>
</comment>
<evidence type="ECO:0000313" key="7">
    <source>
        <dbReference type="EMBL" id="MDN3620788.1"/>
    </source>
</evidence>
<evidence type="ECO:0000256" key="2">
    <source>
        <dbReference type="ARBA" id="ARBA00009694"/>
    </source>
</evidence>
<dbReference type="InterPro" id="IPR006696">
    <property type="entry name" value="DUF423"/>
</dbReference>
<gene>
    <name evidence="7" type="ORF">QWY81_15085</name>
</gene>
<dbReference type="Proteomes" id="UP001228636">
    <property type="component" value="Unassembled WGS sequence"/>
</dbReference>
<keyword evidence="5 6" id="KW-0472">Membrane</keyword>
<feature type="transmembrane region" description="Helical" evidence="6">
    <location>
        <begin position="96"/>
        <end position="120"/>
    </location>
</feature>
<accession>A0AAJ1VHG3</accession>
<evidence type="ECO:0000256" key="5">
    <source>
        <dbReference type="ARBA" id="ARBA00023136"/>
    </source>
</evidence>
<evidence type="ECO:0000256" key="6">
    <source>
        <dbReference type="SAM" id="Phobius"/>
    </source>
</evidence>
<dbReference type="EMBL" id="JAUFQH010000015">
    <property type="protein sequence ID" value="MDN3620788.1"/>
    <property type="molecule type" value="Genomic_DNA"/>
</dbReference>
<feature type="transmembrane region" description="Helical" evidence="6">
    <location>
        <begin position="70"/>
        <end position="90"/>
    </location>
</feature>
<sequence length="127" mass="14315">MFKNLIITCVLGMLAIVLGAFGAHALKEVLTSAELLSFETAVRYQMYHVIVLLFINIYDGFTTSQKNNISYIFFLGILLFSGSIYAIHLTPITAKSIWFVTPLGGLTLIIGWLLMIMIFLKKYRNSE</sequence>
<evidence type="ECO:0000256" key="4">
    <source>
        <dbReference type="ARBA" id="ARBA00022989"/>
    </source>
</evidence>